<proteinExistence type="predicted"/>
<gene>
    <name evidence="1" type="ORF">HMP0721_0379</name>
</gene>
<dbReference type="PANTHER" id="PTHR18901:SF38">
    <property type="entry name" value="PSEUDOURIDINE-5'-PHOSPHATASE"/>
    <property type="match status" value="1"/>
</dbReference>
<dbReference type="Proteomes" id="UP000004754">
    <property type="component" value="Unassembled WGS sequence"/>
</dbReference>
<dbReference type="RefSeq" id="WP_006597798.1">
    <property type="nucleotide sequence ID" value="NZ_GL622359.1"/>
</dbReference>
<dbReference type="InterPro" id="IPR023198">
    <property type="entry name" value="PGP-like_dom2"/>
</dbReference>
<reference evidence="1 2" key="1">
    <citation type="submission" date="2010-12" db="EMBL/GenBank/DDBJ databases">
        <authorList>
            <person name="Muzny D."/>
            <person name="Qin X."/>
            <person name="Deng J."/>
            <person name="Jiang H."/>
            <person name="Liu Y."/>
            <person name="Qu J."/>
            <person name="Song X.-Z."/>
            <person name="Zhang L."/>
            <person name="Thornton R."/>
            <person name="Coyle M."/>
            <person name="Francisco L."/>
            <person name="Jackson L."/>
            <person name="Javaid M."/>
            <person name="Korchina V."/>
            <person name="Kovar C."/>
            <person name="Mata R."/>
            <person name="Mathew T."/>
            <person name="Ngo R."/>
            <person name="Nguyen L."/>
            <person name="Nguyen N."/>
            <person name="Okwuonu G."/>
            <person name="Ongeri F."/>
            <person name="Pham C."/>
            <person name="Simmons D."/>
            <person name="Wilczek-Boney K."/>
            <person name="Hale W."/>
            <person name="Jakkamsetti A."/>
            <person name="Pham P."/>
            <person name="Ruth R."/>
            <person name="San Lucas F."/>
            <person name="Warren J."/>
            <person name="Zhang J."/>
            <person name="Zhao Z."/>
            <person name="Zhou C."/>
            <person name="Zhu D."/>
            <person name="Lee S."/>
            <person name="Bess C."/>
            <person name="Blankenburg K."/>
            <person name="Forbes L."/>
            <person name="Fu Q."/>
            <person name="Gubbala S."/>
            <person name="Hirani K."/>
            <person name="Jayaseelan J.C."/>
            <person name="Lara F."/>
            <person name="Munidasa M."/>
            <person name="Palculict T."/>
            <person name="Patil S."/>
            <person name="Pu L.-L."/>
            <person name="Saada N."/>
            <person name="Tang L."/>
            <person name="Weissenberger G."/>
            <person name="Zhu Y."/>
            <person name="Hemphill L."/>
            <person name="Shang Y."/>
            <person name="Youmans B."/>
            <person name="Ayvaz T."/>
            <person name="Ross M."/>
            <person name="Santibanez J."/>
            <person name="Aqrawi P."/>
            <person name="Gross S."/>
            <person name="Joshi V."/>
            <person name="Fowler G."/>
            <person name="Nazareth L."/>
            <person name="Reid J."/>
            <person name="Worley K."/>
            <person name="Petrosino J."/>
            <person name="Highlander S."/>
            <person name="Gibbs R."/>
        </authorList>
    </citation>
    <scope>NUCLEOTIDE SEQUENCE [LARGE SCALE GENOMIC DNA]</scope>
    <source>
        <strain evidence="1 2">ATCC 23263</strain>
    </source>
</reference>
<dbReference type="AlphaFoldDB" id="E6MEE6"/>
<dbReference type="InterPro" id="IPR006439">
    <property type="entry name" value="HAD-SF_hydro_IA"/>
</dbReference>
<dbReference type="SFLD" id="SFLDS00003">
    <property type="entry name" value="Haloacid_Dehalogenase"/>
    <property type="match status" value="1"/>
</dbReference>
<sequence length="218" mass="24084">MTYPLPQLMIFDMDGLIFDTERLFMAQKAIVMARYGYTQKKSDYVSTLGTSGSALNRRLHRIYGPDYPADRISAETRERVAKAVAQDGPPVKPGIPELLRWLQNHHVPCCVATATPREHALFYLEQSGLLPYFDFVVAGNQINRAKPDPEIFLACCTRKNVSPEAAMVLEDSENGILAAARAGIPVVGIPDLKIPEPAVACRALTLLNRADEVIALFD</sequence>
<dbReference type="GO" id="GO:0016787">
    <property type="term" value="F:hydrolase activity"/>
    <property type="evidence" value="ECO:0007669"/>
    <property type="project" value="UniProtKB-KW"/>
</dbReference>
<dbReference type="InterPro" id="IPR036412">
    <property type="entry name" value="HAD-like_sf"/>
</dbReference>
<evidence type="ECO:0000313" key="1">
    <source>
        <dbReference type="EMBL" id="EFV02471.1"/>
    </source>
</evidence>
<dbReference type="OrthoDB" id="9797743at2"/>
<dbReference type="PANTHER" id="PTHR18901">
    <property type="entry name" value="2-DEOXYGLUCOSE-6-PHOSPHATE PHOSPHATASE 2"/>
    <property type="match status" value="1"/>
</dbReference>
<accession>E6MEE6</accession>
<dbReference type="InterPro" id="IPR041492">
    <property type="entry name" value="HAD_2"/>
</dbReference>
<dbReference type="SFLD" id="SFLDG01129">
    <property type="entry name" value="C1.5:_HAD__Beta-PGM__Phosphata"/>
    <property type="match status" value="1"/>
</dbReference>
<keyword evidence="1" id="KW-0378">Hydrolase</keyword>
<organism evidence="1 2">
    <name type="scientific">Pseudoramibacter alactolyticus ATCC 23263</name>
    <dbReference type="NCBI Taxonomy" id="887929"/>
    <lineage>
        <taxon>Bacteria</taxon>
        <taxon>Bacillati</taxon>
        <taxon>Bacillota</taxon>
        <taxon>Clostridia</taxon>
        <taxon>Eubacteriales</taxon>
        <taxon>Eubacteriaceae</taxon>
        <taxon>Pseudoramibacter</taxon>
    </lineage>
</organism>
<dbReference type="NCBIfam" id="TIGR01549">
    <property type="entry name" value="HAD-SF-IA-v1"/>
    <property type="match status" value="1"/>
</dbReference>
<name>E6MEE6_9FIRM</name>
<dbReference type="NCBIfam" id="TIGR01509">
    <property type="entry name" value="HAD-SF-IA-v3"/>
    <property type="match status" value="1"/>
</dbReference>
<dbReference type="Pfam" id="PF13419">
    <property type="entry name" value="HAD_2"/>
    <property type="match status" value="1"/>
</dbReference>
<dbReference type="Gene3D" id="1.10.150.240">
    <property type="entry name" value="Putative phosphatase, domain 2"/>
    <property type="match status" value="1"/>
</dbReference>
<dbReference type="eggNOG" id="COG0637">
    <property type="taxonomic scope" value="Bacteria"/>
</dbReference>
<protein>
    <submittedName>
        <fullName evidence="1">HAD hydrolase, family IA, variant 3</fullName>
    </submittedName>
</protein>
<dbReference type="EMBL" id="AEQN01000007">
    <property type="protein sequence ID" value="EFV02471.1"/>
    <property type="molecule type" value="Genomic_DNA"/>
</dbReference>
<dbReference type="STRING" id="887929.HMP0721_0379"/>
<dbReference type="Gene3D" id="3.40.50.1000">
    <property type="entry name" value="HAD superfamily/HAD-like"/>
    <property type="match status" value="1"/>
</dbReference>
<dbReference type="SUPFAM" id="SSF56784">
    <property type="entry name" value="HAD-like"/>
    <property type="match status" value="1"/>
</dbReference>
<evidence type="ECO:0000313" key="2">
    <source>
        <dbReference type="Proteomes" id="UP000004754"/>
    </source>
</evidence>
<keyword evidence="2" id="KW-1185">Reference proteome</keyword>
<comment type="caution">
    <text evidence="1">The sequence shown here is derived from an EMBL/GenBank/DDBJ whole genome shotgun (WGS) entry which is preliminary data.</text>
</comment>
<dbReference type="HOGENOM" id="CLU_045011_13_3_9"/>
<dbReference type="InterPro" id="IPR023214">
    <property type="entry name" value="HAD_sf"/>
</dbReference>